<comment type="caution">
    <text evidence="4">The sequence shown here is derived from an EMBL/GenBank/DDBJ whole genome shotgun (WGS) entry which is preliminary data.</text>
</comment>
<feature type="compositionally biased region" description="Polar residues" evidence="2">
    <location>
        <begin position="364"/>
        <end position="388"/>
    </location>
</feature>
<name>A0A9P4I1J9_9PEZI</name>
<evidence type="ECO:0000313" key="4">
    <source>
        <dbReference type="EMBL" id="KAF2091065.1"/>
    </source>
</evidence>
<reference evidence="4" key="1">
    <citation type="journal article" date="2020" name="Stud. Mycol.">
        <title>101 Dothideomycetes genomes: a test case for predicting lifestyles and emergence of pathogens.</title>
        <authorList>
            <person name="Haridas S."/>
            <person name="Albert R."/>
            <person name="Binder M."/>
            <person name="Bloem J."/>
            <person name="Labutti K."/>
            <person name="Salamov A."/>
            <person name="Andreopoulos B."/>
            <person name="Baker S."/>
            <person name="Barry K."/>
            <person name="Bills G."/>
            <person name="Bluhm B."/>
            <person name="Cannon C."/>
            <person name="Castanera R."/>
            <person name="Culley D."/>
            <person name="Daum C."/>
            <person name="Ezra D."/>
            <person name="Gonzalez J."/>
            <person name="Henrissat B."/>
            <person name="Kuo A."/>
            <person name="Liang C."/>
            <person name="Lipzen A."/>
            <person name="Lutzoni F."/>
            <person name="Magnuson J."/>
            <person name="Mondo S."/>
            <person name="Nolan M."/>
            <person name="Ohm R."/>
            <person name="Pangilinan J."/>
            <person name="Park H.-J."/>
            <person name="Ramirez L."/>
            <person name="Alfaro M."/>
            <person name="Sun H."/>
            <person name="Tritt A."/>
            <person name="Yoshinaga Y."/>
            <person name="Zwiers L.-H."/>
            <person name="Turgeon B."/>
            <person name="Goodwin S."/>
            <person name="Spatafora J."/>
            <person name="Crous P."/>
            <person name="Grigoriev I."/>
        </authorList>
    </citation>
    <scope>NUCLEOTIDE SEQUENCE</scope>
    <source>
        <strain evidence="4">CBS 121410</strain>
    </source>
</reference>
<feature type="region of interest" description="Disordered" evidence="2">
    <location>
        <begin position="256"/>
        <end position="310"/>
    </location>
</feature>
<feature type="coiled-coil region" evidence="1">
    <location>
        <begin position="66"/>
        <end position="93"/>
    </location>
</feature>
<proteinExistence type="predicted"/>
<feature type="compositionally biased region" description="Low complexity" evidence="2">
    <location>
        <begin position="389"/>
        <end position="407"/>
    </location>
</feature>
<feature type="region of interest" description="Disordered" evidence="2">
    <location>
        <begin position="322"/>
        <end position="432"/>
    </location>
</feature>
<feature type="region of interest" description="Disordered" evidence="2">
    <location>
        <begin position="445"/>
        <end position="485"/>
    </location>
</feature>
<feature type="region of interest" description="Disordered" evidence="2">
    <location>
        <begin position="164"/>
        <end position="189"/>
    </location>
</feature>
<protein>
    <recommendedName>
        <fullName evidence="3">DUF4048 domain-containing protein</fullName>
    </recommendedName>
</protein>
<keyword evidence="1" id="KW-0175">Coiled coil</keyword>
<keyword evidence="5" id="KW-1185">Reference proteome</keyword>
<dbReference type="AlphaFoldDB" id="A0A9P4I1J9"/>
<dbReference type="OrthoDB" id="4097086at2759"/>
<evidence type="ECO:0000256" key="2">
    <source>
        <dbReference type="SAM" id="MobiDB-lite"/>
    </source>
</evidence>
<feature type="compositionally biased region" description="Basic and acidic residues" evidence="2">
    <location>
        <begin position="342"/>
        <end position="353"/>
    </location>
</feature>
<feature type="compositionally biased region" description="Polar residues" evidence="2">
    <location>
        <begin position="260"/>
        <end position="269"/>
    </location>
</feature>
<sequence length="485" mass="53000">MSHADASHRSKRISLNFPIQPAAASNTSPRSSRPASWVGSPACSPDILQPSPLLPTDGNGNFFVALAAQERKVLELKEELSKAEERLKDLKKQWATHESFKKHRGSRGFHQMQPINTNFANIGAMDDDSSFSLQREMERRKALLNGVRQSNRKVFSGSRHTRTLSLLSPDNSTHSPSFPALTGTPSEDPVRFQNRARSTTTPQLVPNDISKHVGDDAALSSLQREDLLRTGKQMANDFKDGLWTFIEDLRQATVGDEGVNGTQTRTASGQPLRRLPSKAELQAAGLARSKSLSAAKKPMTPHPSGDGSSLIDIESSFWREHGIEEPKPAVTTKVVKAPRSGKTPEKIRTKASQEFEESWDMWETTPNDSDQYTSGHNSTNTSISISDGRTSPFSERSTPRTSTSSARVALDSPGHSKRDSVPWPNLVKLSPSNLKHSVSHLMDEWEKSISPPAEAAEAPAEAAEASALEDYISHTGAPSKTSKAD</sequence>
<evidence type="ECO:0000256" key="1">
    <source>
        <dbReference type="SAM" id="Coils"/>
    </source>
</evidence>
<dbReference type="Pfam" id="PF13257">
    <property type="entry name" value="DUF4048"/>
    <property type="match status" value="1"/>
</dbReference>
<accession>A0A9P4I1J9</accession>
<feature type="region of interest" description="Disordered" evidence="2">
    <location>
        <begin position="1"/>
        <end position="42"/>
    </location>
</feature>
<feature type="compositionally biased region" description="Polar residues" evidence="2">
    <location>
        <begin position="164"/>
        <end position="176"/>
    </location>
</feature>
<feature type="compositionally biased region" description="Low complexity" evidence="2">
    <location>
        <begin position="450"/>
        <end position="466"/>
    </location>
</feature>
<dbReference type="InterPro" id="IPR025122">
    <property type="entry name" value="DUF4048"/>
</dbReference>
<evidence type="ECO:0000259" key="3">
    <source>
        <dbReference type="Pfam" id="PF13257"/>
    </source>
</evidence>
<dbReference type="EMBL" id="ML978712">
    <property type="protein sequence ID" value="KAF2091065.1"/>
    <property type="molecule type" value="Genomic_DNA"/>
</dbReference>
<feature type="domain" description="DUF4048" evidence="3">
    <location>
        <begin position="160"/>
        <end position="374"/>
    </location>
</feature>
<gene>
    <name evidence="4" type="ORF">K490DRAFT_62394</name>
</gene>
<organism evidence="4 5">
    <name type="scientific">Saccharata proteae CBS 121410</name>
    <dbReference type="NCBI Taxonomy" id="1314787"/>
    <lineage>
        <taxon>Eukaryota</taxon>
        <taxon>Fungi</taxon>
        <taxon>Dikarya</taxon>
        <taxon>Ascomycota</taxon>
        <taxon>Pezizomycotina</taxon>
        <taxon>Dothideomycetes</taxon>
        <taxon>Dothideomycetes incertae sedis</taxon>
        <taxon>Botryosphaeriales</taxon>
        <taxon>Saccharataceae</taxon>
        <taxon>Saccharata</taxon>
    </lineage>
</organism>
<feature type="compositionally biased region" description="Polar residues" evidence="2">
    <location>
        <begin position="23"/>
        <end position="34"/>
    </location>
</feature>
<feature type="compositionally biased region" description="Polar residues" evidence="2">
    <location>
        <begin position="476"/>
        <end position="485"/>
    </location>
</feature>
<evidence type="ECO:0000313" key="5">
    <source>
        <dbReference type="Proteomes" id="UP000799776"/>
    </source>
</evidence>
<dbReference type="Proteomes" id="UP000799776">
    <property type="component" value="Unassembled WGS sequence"/>
</dbReference>